<sequence length="37" mass="4071">MKQSRISELFQLIFMGVICLPGSRSNTLVSSLSGLTR</sequence>
<name>A0A3B0TIX2_9ZZZZ</name>
<reference evidence="1" key="1">
    <citation type="submission" date="2018-06" db="EMBL/GenBank/DDBJ databases">
        <authorList>
            <person name="Zhirakovskaya E."/>
        </authorList>
    </citation>
    <scope>NUCLEOTIDE SEQUENCE</scope>
</reference>
<protein>
    <submittedName>
        <fullName evidence="1">Uncharacterized protein</fullName>
    </submittedName>
</protein>
<gene>
    <name evidence="1" type="ORF">MNBD_ALPHA12-1122</name>
</gene>
<dbReference type="AlphaFoldDB" id="A0A3B0TIX2"/>
<evidence type="ECO:0000313" key="1">
    <source>
        <dbReference type="EMBL" id="VAW18625.1"/>
    </source>
</evidence>
<proteinExistence type="predicted"/>
<organism evidence="1">
    <name type="scientific">hydrothermal vent metagenome</name>
    <dbReference type="NCBI Taxonomy" id="652676"/>
    <lineage>
        <taxon>unclassified sequences</taxon>
        <taxon>metagenomes</taxon>
        <taxon>ecological metagenomes</taxon>
    </lineage>
</organism>
<accession>A0A3B0TIX2</accession>
<dbReference type="EMBL" id="UOEO01000092">
    <property type="protein sequence ID" value="VAW18625.1"/>
    <property type="molecule type" value="Genomic_DNA"/>
</dbReference>